<dbReference type="Proteomes" id="UP001165678">
    <property type="component" value="Unassembled WGS sequence"/>
</dbReference>
<feature type="transmembrane region" description="Helical" evidence="1">
    <location>
        <begin position="94"/>
        <end position="116"/>
    </location>
</feature>
<keyword evidence="1" id="KW-0472">Membrane</keyword>
<evidence type="ECO:0000313" key="4">
    <source>
        <dbReference type="Proteomes" id="UP001165678"/>
    </source>
</evidence>
<feature type="transmembrane region" description="Helical" evidence="1">
    <location>
        <begin position="57"/>
        <end position="78"/>
    </location>
</feature>
<reference evidence="3" key="1">
    <citation type="submission" date="2022-11" db="EMBL/GenBank/DDBJ databases">
        <title>Larsenimonas rhizosphaerae sp. nov., isolated from a tidal mudflat.</title>
        <authorList>
            <person name="Lee S.D."/>
            <person name="Kim I.S."/>
        </authorList>
    </citation>
    <scope>NUCLEOTIDE SEQUENCE</scope>
    <source>
        <strain evidence="3">GH2-1</strain>
    </source>
</reference>
<feature type="domain" description="NERD" evidence="2">
    <location>
        <begin position="126"/>
        <end position="239"/>
    </location>
</feature>
<proteinExistence type="predicted"/>
<feature type="transmembrane region" description="Helical" evidence="1">
    <location>
        <begin position="6"/>
        <end position="26"/>
    </location>
</feature>
<evidence type="ECO:0000256" key="1">
    <source>
        <dbReference type="SAM" id="Phobius"/>
    </source>
</evidence>
<keyword evidence="1" id="KW-0812">Transmembrane</keyword>
<dbReference type="RefSeq" id="WP_250934830.1">
    <property type="nucleotide sequence ID" value="NZ_JAMLJK010000001.1"/>
</dbReference>
<dbReference type="EMBL" id="JAPIVE010000002">
    <property type="protein sequence ID" value="MCX2524008.1"/>
    <property type="molecule type" value="Genomic_DNA"/>
</dbReference>
<protein>
    <submittedName>
        <fullName evidence="3">Nuclease-related domain-containing protein</fullName>
    </submittedName>
</protein>
<dbReference type="AlphaFoldDB" id="A0AA41ZLI6"/>
<keyword evidence="4" id="KW-1185">Reference proteome</keyword>
<evidence type="ECO:0000313" key="3">
    <source>
        <dbReference type="EMBL" id="MCX2524008.1"/>
    </source>
</evidence>
<gene>
    <name evidence="3" type="ORF">OQ287_07140</name>
</gene>
<comment type="caution">
    <text evidence="3">The sequence shown here is derived from an EMBL/GenBank/DDBJ whole genome shotgun (WGS) entry which is preliminary data.</text>
</comment>
<evidence type="ECO:0000259" key="2">
    <source>
        <dbReference type="Pfam" id="PF08378"/>
    </source>
</evidence>
<keyword evidence="1" id="KW-1133">Transmembrane helix</keyword>
<dbReference type="InterPro" id="IPR011528">
    <property type="entry name" value="NERD"/>
</dbReference>
<accession>A0AA41ZLI6</accession>
<sequence>MYGLEYLLPLVFVTPLIATIIVVYGMRHLFYHRFISPIDGAFLNEPGQSLRNRLDSALIRLYLLASAGPLLALIPIVYGMGRMLITTEQNWLEWALYGAGSTVVVFALAGLMVATWQRVRRLKLGLSCELAVIDTLRSLDGRDAGGYAVYTSIDCPLEPMTAIVLTPQGVYTVTAKARLRPIHVGIHEPVVVQREQLQFPHMREHQPVREARSACRWLSHQLEAHMKTPVFVTGVVALPAWQVQGQASGEDVLVLGGHQLMQGLLTHIPPTILTPEQHDTLAHLLTQWAAGNVHFQDK</sequence>
<name>A0AA41ZLI6_9GAMM</name>
<dbReference type="Pfam" id="PF08378">
    <property type="entry name" value="NERD"/>
    <property type="match status" value="1"/>
</dbReference>
<organism evidence="3 4">
    <name type="scientific">Larsenimonas rhizosphaerae</name>
    <dbReference type="NCBI Taxonomy" id="2944682"/>
    <lineage>
        <taxon>Bacteria</taxon>
        <taxon>Pseudomonadati</taxon>
        <taxon>Pseudomonadota</taxon>
        <taxon>Gammaproteobacteria</taxon>
        <taxon>Oceanospirillales</taxon>
        <taxon>Halomonadaceae</taxon>
        <taxon>Larsenimonas</taxon>
    </lineage>
</organism>